<dbReference type="STRING" id="215243.A0A0D2EEE3"/>
<dbReference type="Pfam" id="PF04145">
    <property type="entry name" value="Ctr"/>
    <property type="match status" value="1"/>
</dbReference>
<dbReference type="EMBL" id="KN847333">
    <property type="protein sequence ID" value="KIW46299.1"/>
    <property type="molecule type" value="Genomic_DNA"/>
</dbReference>
<feature type="region of interest" description="Disordered" evidence="5">
    <location>
        <begin position="1"/>
        <end position="27"/>
    </location>
</feature>
<keyword evidence="2 4" id="KW-1133">Transmembrane helix</keyword>
<keyword evidence="1 4" id="KW-0812">Transmembrane</keyword>
<gene>
    <name evidence="6" type="ORF">PV06_01979</name>
</gene>
<evidence type="ECO:0000256" key="4">
    <source>
        <dbReference type="RuleBase" id="RU367022"/>
    </source>
</evidence>
<dbReference type="HOGENOM" id="CLU_090404_1_0_1"/>
<feature type="transmembrane region" description="Helical" evidence="4">
    <location>
        <begin position="68"/>
        <end position="87"/>
    </location>
</feature>
<proteinExistence type="inferred from homology"/>
<evidence type="ECO:0000256" key="1">
    <source>
        <dbReference type="ARBA" id="ARBA00022692"/>
    </source>
</evidence>
<keyword evidence="4" id="KW-0813">Transport</keyword>
<dbReference type="RefSeq" id="XP_016266515.1">
    <property type="nucleotide sequence ID" value="XM_016402618.1"/>
</dbReference>
<name>A0A0D2EEE3_9EURO</name>
<dbReference type="PANTHER" id="PTHR12483:SF120">
    <property type="entry name" value="HIGH-AFFINITY COPPER TRANSPORTER CTRA2"/>
    <property type="match status" value="1"/>
</dbReference>
<evidence type="ECO:0000256" key="2">
    <source>
        <dbReference type="ARBA" id="ARBA00022989"/>
    </source>
</evidence>
<dbReference type="OrthoDB" id="73901at2759"/>
<keyword evidence="4" id="KW-0187">Copper transport</keyword>
<dbReference type="InterPro" id="IPR007274">
    <property type="entry name" value="Cop_transporter"/>
</dbReference>
<keyword evidence="4" id="KW-0186">Copper</keyword>
<evidence type="ECO:0000313" key="6">
    <source>
        <dbReference type="EMBL" id="KIW46299.1"/>
    </source>
</evidence>
<dbReference type="Proteomes" id="UP000053342">
    <property type="component" value="Unassembled WGS sequence"/>
</dbReference>
<dbReference type="VEuPathDB" id="FungiDB:PV06_01979"/>
<dbReference type="AlphaFoldDB" id="A0A0D2EEE3"/>
<dbReference type="PANTHER" id="PTHR12483">
    <property type="entry name" value="SOLUTE CARRIER FAMILY 31 COPPER TRANSPORTERS"/>
    <property type="match status" value="1"/>
</dbReference>
<accession>A0A0D2EEE3</accession>
<reference evidence="6 7" key="1">
    <citation type="submission" date="2015-01" db="EMBL/GenBank/DDBJ databases">
        <title>The Genome Sequence of Exophiala oligosperma CBS72588.</title>
        <authorList>
            <consortium name="The Broad Institute Genomics Platform"/>
            <person name="Cuomo C."/>
            <person name="de Hoog S."/>
            <person name="Gorbushina A."/>
            <person name="Stielow B."/>
            <person name="Teixiera M."/>
            <person name="Abouelleil A."/>
            <person name="Chapman S.B."/>
            <person name="Priest M."/>
            <person name="Young S.K."/>
            <person name="Wortman J."/>
            <person name="Nusbaum C."/>
            <person name="Birren B."/>
        </authorList>
    </citation>
    <scope>NUCLEOTIDE SEQUENCE [LARGE SCALE GENOMIC DNA]</scope>
    <source>
        <strain evidence="6 7">CBS 72588</strain>
    </source>
</reference>
<dbReference type="GeneID" id="27354053"/>
<comment type="subcellular location">
    <subcellularLocation>
        <location evidence="4">Membrane</location>
        <topology evidence="4">Multi-pass membrane protein</topology>
    </subcellularLocation>
</comment>
<evidence type="ECO:0000313" key="7">
    <source>
        <dbReference type="Proteomes" id="UP000053342"/>
    </source>
</evidence>
<feature type="transmembrane region" description="Helical" evidence="4">
    <location>
        <begin position="160"/>
        <end position="181"/>
    </location>
</feature>
<dbReference type="GO" id="GO:0005886">
    <property type="term" value="C:plasma membrane"/>
    <property type="evidence" value="ECO:0007669"/>
    <property type="project" value="TreeGrafter"/>
</dbReference>
<evidence type="ECO:0000256" key="3">
    <source>
        <dbReference type="ARBA" id="ARBA00023136"/>
    </source>
</evidence>
<protein>
    <recommendedName>
        <fullName evidence="4">Copper transport protein</fullName>
    </recommendedName>
</protein>
<comment type="similarity">
    <text evidence="4">Belongs to the copper transporter (Ctr) (TC 1.A.56) family. SLC31A subfamily.</text>
</comment>
<evidence type="ECO:0000256" key="5">
    <source>
        <dbReference type="SAM" id="MobiDB-lite"/>
    </source>
</evidence>
<sequence length="184" mass="19530">MDMSGMSSMTSMAGSPTSTMAGSAMSTASSMSNGGTMMMGMEDMMMVFFSGTKTPLYSTAWTPASTGQYAGTCIFLIVLAVIFRAILAIRSVFPRDRYSATLLGPDHDKFSARTIEFPTRGIQARPWTAHEAASRAVLDVVLAGVSYLLMLAVMTMNVGYFLSILGGTFLGSFAFGGWTGATSH</sequence>
<keyword evidence="4" id="KW-0406">Ion transport</keyword>
<organism evidence="6 7">
    <name type="scientific">Exophiala oligosperma</name>
    <dbReference type="NCBI Taxonomy" id="215243"/>
    <lineage>
        <taxon>Eukaryota</taxon>
        <taxon>Fungi</taxon>
        <taxon>Dikarya</taxon>
        <taxon>Ascomycota</taxon>
        <taxon>Pezizomycotina</taxon>
        <taxon>Eurotiomycetes</taxon>
        <taxon>Chaetothyriomycetidae</taxon>
        <taxon>Chaetothyriales</taxon>
        <taxon>Herpotrichiellaceae</taxon>
        <taxon>Exophiala</taxon>
    </lineage>
</organism>
<dbReference type="GO" id="GO:0005375">
    <property type="term" value="F:copper ion transmembrane transporter activity"/>
    <property type="evidence" value="ECO:0007669"/>
    <property type="project" value="UniProtKB-UniRule"/>
</dbReference>
<keyword evidence="7" id="KW-1185">Reference proteome</keyword>
<keyword evidence="3 4" id="KW-0472">Membrane</keyword>